<dbReference type="RefSeq" id="XP_034245922.1">
    <property type="nucleotide sequence ID" value="XM_034390031.1"/>
</dbReference>
<feature type="compositionally biased region" description="Polar residues" evidence="10">
    <location>
        <begin position="289"/>
        <end position="310"/>
    </location>
</feature>
<evidence type="ECO:0000256" key="2">
    <source>
        <dbReference type="ARBA" id="ARBA00022723"/>
    </source>
</evidence>
<dbReference type="InterPro" id="IPR036855">
    <property type="entry name" value="Znf_CCCH_sf"/>
</dbReference>
<dbReference type="OrthoDB" id="20729at2759"/>
<evidence type="ECO:0000259" key="11">
    <source>
        <dbReference type="PROSITE" id="PS50103"/>
    </source>
</evidence>
<dbReference type="InterPro" id="IPR041367">
    <property type="entry name" value="Znf-CCCH_4"/>
</dbReference>
<feature type="region of interest" description="Disordered" evidence="10">
    <location>
        <begin position="41"/>
        <end position="61"/>
    </location>
</feature>
<dbReference type="InParanoid" id="A0A6P8ZC47"/>
<evidence type="ECO:0000256" key="4">
    <source>
        <dbReference type="ARBA" id="ARBA00022833"/>
    </source>
</evidence>
<evidence type="ECO:0000256" key="5">
    <source>
        <dbReference type="ARBA" id="ARBA00023242"/>
    </source>
</evidence>
<keyword evidence="12" id="KW-1185">Reference proteome</keyword>
<evidence type="ECO:0000313" key="13">
    <source>
        <dbReference type="RefSeq" id="XP_034245922.1"/>
    </source>
</evidence>
<dbReference type="PROSITE" id="PS50103">
    <property type="entry name" value="ZF_C3H1"/>
    <property type="match status" value="1"/>
</dbReference>
<keyword evidence="2 9" id="KW-0479">Metal-binding</keyword>
<evidence type="ECO:0000313" key="12">
    <source>
        <dbReference type="Proteomes" id="UP000515158"/>
    </source>
</evidence>
<proteinExistence type="predicted"/>
<dbReference type="AlphaFoldDB" id="A0A6P8ZC47"/>
<keyword evidence="5" id="KW-0539">Nucleus</keyword>
<dbReference type="KEGG" id="tpal:117647988"/>
<feature type="zinc finger region" description="C3H1-type" evidence="9">
    <location>
        <begin position="1"/>
        <end position="25"/>
    </location>
</feature>
<evidence type="ECO:0000256" key="10">
    <source>
        <dbReference type="SAM" id="MobiDB-lite"/>
    </source>
</evidence>
<keyword evidence="3 9" id="KW-0863">Zinc-finger</keyword>
<organism evidence="13">
    <name type="scientific">Thrips palmi</name>
    <name type="common">Melon thrips</name>
    <dbReference type="NCBI Taxonomy" id="161013"/>
    <lineage>
        <taxon>Eukaryota</taxon>
        <taxon>Metazoa</taxon>
        <taxon>Ecdysozoa</taxon>
        <taxon>Arthropoda</taxon>
        <taxon>Hexapoda</taxon>
        <taxon>Insecta</taxon>
        <taxon>Pterygota</taxon>
        <taxon>Neoptera</taxon>
        <taxon>Paraneoptera</taxon>
        <taxon>Thysanoptera</taxon>
        <taxon>Terebrantia</taxon>
        <taxon>Thripoidea</taxon>
        <taxon>Thripidae</taxon>
        <taxon>Thrips</taxon>
    </lineage>
</organism>
<evidence type="ECO:0000256" key="3">
    <source>
        <dbReference type="ARBA" id="ARBA00022771"/>
    </source>
</evidence>
<reference evidence="13" key="1">
    <citation type="submission" date="2025-08" db="UniProtKB">
        <authorList>
            <consortium name="RefSeq"/>
        </authorList>
    </citation>
    <scope>IDENTIFICATION</scope>
    <source>
        <tissue evidence="13">Total insect</tissue>
    </source>
</reference>
<feature type="region of interest" description="Disordered" evidence="10">
    <location>
        <begin position="289"/>
        <end position="316"/>
    </location>
</feature>
<comment type="function">
    <text evidence="6">Required for the export of mRNAs containing poly(A) tails from the nucleus into the cytoplasm.</text>
</comment>
<dbReference type="InterPro" id="IPR025574">
    <property type="entry name" value="Nucleoporin_FG_rpt"/>
</dbReference>
<dbReference type="PANTHER" id="PTHR46527">
    <property type="entry name" value="NUCLEOPORIN-LIKE PROTEIN 2"/>
    <property type="match status" value="1"/>
</dbReference>
<dbReference type="Proteomes" id="UP000515158">
    <property type="component" value="Unplaced"/>
</dbReference>
<dbReference type="Pfam" id="PF13634">
    <property type="entry name" value="Nucleoporin_FG"/>
    <property type="match status" value="2"/>
</dbReference>
<feature type="domain" description="C3H1-type" evidence="11">
    <location>
        <begin position="1"/>
        <end position="25"/>
    </location>
</feature>
<evidence type="ECO:0000256" key="1">
    <source>
        <dbReference type="ARBA" id="ARBA00004335"/>
    </source>
</evidence>
<accession>A0A6P8ZC47</accession>
<dbReference type="InterPro" id="IPR051767">
    <property type="entry name" value="Nucleoporin_NUP42"/>
</dbReference>
<name>A0A6P8ZC47_THRPL</name>
<protein>
    <recommendedName>
        <fullName evidence="7">Nucleoporin NUP42</fullName>
    </recommendedName>
    <alternativeName>
        <fullName evidence="8">Nucleoporin-like protein 2</fullName>
    </alternativeName>
</protein>
<dbReference type="Pfam" id="PF18044">
    <property type="entry name" value="zf-CCCH_4"/>
    <property type="match status" value="1"/>
</dbReference>
<evidence type="ECO:0000256" key="7">
    <source>
        <dbReference type="ARBA" id="ARBA00039886"/>
    </source>
</evidence>
<keyword evidence="4 9" id="KW-0862">Zinc</keyword>
<dbReference type="Gene3D" id="4.10.1000.10">
    <property type="entry name" value="Zinc finger, CCCH-type"/>
    <property type="match status" value="1"/>
</dbReference>
<dbReference type="PANTHER" id="PTHR46527:SF1">
    <property type="entry name" value="NUCLEOPORIN NUP42"/>
    <property type="match status" value="1"/>
</dbReference>
<evidence type="ECO:0000256" key="6">
    <source>
        <dbReference type="ARBA" id="ARBA00037262"/>
    </source>
</evidence>
<gene>
    <name evidence="13" type="primary">LOC117647988</name>
</gene>
<dbReference type="GeneID" id="117647988"/>
<evidence type="ECO:0000256" key="9">
    <source>
        <dbReference type="PROSITE-ProRule" id="PRU00723"/>
    </source>
</evidence>
<dbReference type="SMART" id="SM00356">
    <property type="entry name" value="ZnF_C3H1"/>
    <property type="match status" value="1"/>
</dbReference>
<dbReference type="SUPFAM" id="SSF90229">
    <property type="entry name" value="CCCH zinc finger"/>
    <property type="match status" value="1"/>
</dbReference>
<comment type="subcellular location">
    <subcellularLocation>
        <location evidence="1">Nucleus membrane</location>
        <topology evidence="1">Peripheral membrane protein</topology>
        <orientation evidence="1">Cytoplasmic side</orientation>
    </subcellularLocation>
</comment>
<dbReference type="GO" id="GO:0031965">
    <property type="term" value="C:nuclear membrane"/>
    <property type="evidence" value="ECO:0007669"/>
    <property type="project" value="UniProtKB-SubCell"/>
</dbReference>
<feature type="compositionally biased region" description="Polar residues" evidence="10">
    <location>
        <begin position="41"/>
        <end position="58"/>
    </location>
</feature>
<dbReference type="FunCoup" id="A0A6P8ZC47">
    <property type="interactions" value="76"/>
</dbReference>
<dbReference type="InterPro" id="IPR000571">
    <property type="entry name" value="Znf_CCCH"/>
</dbReference>
<dbReference type="GO" id="GO:0008270">
    <property type="term" value="F:zinc ion binding"/>
    <property type="evidence" value="ECO:0007669"/>
    <property type="project" value="UniProtKB-KW"/>
</dbReference>
<sequence length="453" mass="47048">MVVCRFFQQGTCRYGQNCRFEHSSPQYAGSTVSPLLRQNVQTTSSVPPPRNTQSNNPFRGNVKKDANDIFNLMVQDINEAEKGGVWPLSCYNFWPAISSGNVPGLEDISPDEMRHMQLQAQAGGNIEACFQQIQQLYQQARARFNSLKVRSAETLSIIETLTQGPPSTSSQFSFASGSSVVQDSWPASPASQSSIFGGASSTISNEAQKSIFGGSSGFAPSQGSVFGSNQGSLFGSANSQPSVFGGASPQKSVFGGSAQQPTNTSPFGTVTQQTSIFGNSATVQQSLPFGSPSGQQASPFVNTPASQQASPFGAPASVGQSGGSIFGGTSASTAAQPSSFSFALPNALEASSNATQIASSSPFGAPALTGNSSGSIFGGSTVSNMAQPTGSTFGGFGPQSQSAVRATPGSNVVLNSTIYTSITQLTEDERREFEAETFTVGKIPSKPPPRELC</sequence>
<evidence type="ECO:0000256" key="8">
    <source>
        <dbReference type="ARBA" id="ARBA00042384"/>
    </source>
</evidence>
<dbReference type="GO" id="GO:0005643">
    <property type="term" value="C:nuclear pore"/>
    <property type="evidence" value="ECO:0007669"/>
    <property type="project" value="UniProtKB-ARBA"/>
</dbReference>